<dbReference type="RefSeq" id="WP_386102952.1">
    <property type="nucleotide sequence ID" value="NZ_JBHUOZ010000003.1"/>
</dbReference>
<dbReference type="Proteomes" id="UP001597511">
    <property type="component" value="Unassembled WGS sequence"/>
</dbReference>
<evidence type="ECO:0000256" key="1">
    <source>
        <dbReference type="ARBA" id="ARBA00023002"/>
    </source>
</evidence>
<dbReference type="PANTHER" id="PTHR43353:SF3">
    <property type="entry name" value="ALDEHYDE DEHYDROGENASE-RELATED"/>
    <property type="match status" value="1"/>
</dbReference>
<keyword evidence="4" id="KW-1185">Reference proteome</keyword>
<dbReference type="SUPFAM" id="SSF53720">
    <property type="entry name" value="ALDH-like"/>
    <property type="match status" value="1"/>
</dbReference>
<protein>
    <submittedName>
        <fullName evidence="3">Aldehyde dehydrogenase (NADP(+))</fullName>
    </submittedName>
</protein>
<dbReference type="EMBL" id="JBHUOZ010000003">
    <property type="protein sequence ID" value="MFD2921848.1"/>
    <property type="molecule type" value="Genomic_DNA"/>
</dbReference>
<name>A0ABW6ADP1_9BACT</name>
<comment type="caution">
    <text evidence="3">The sequence shown here is derived from an EMBL/GenBank/DDBJ whole genome shotgun (WGS) entry which is preliminary data.</text>
</comment>
<evidence type="ECO:0000259" key="2">
    <source>
        <dbReference type="Pfam" id="PF00171"/>
    </source>
</evidence>
<dbReference type="Gene3D" id="3.40.309.10">
    <property type="entry name" value="Aldehyde Dehydrogenase, Chain A, domain 2"/>
    <property type="match status" value="1"/>
</dbReference>
<evidence type="ECO:0000313" key="4">
    <source>
        <dbReference type="Proteomes" id="UP001597511"/>
    </source>
</evidence>
<dbReference type="CDD" id="cd07129">
    <property type="entry name" value="ALDH_KGSADH"/>
    <property type="match status" value="1"/>
</dbReference>
<proteinExistence type="predicted"/>
<gene>
    <name evidence="3" type="ORF">ACFS6H_19165</name>
</gene>
<dbReference type="Gene3D" id="3.40.605.10">
    <property type="entry name" value="Aldehyde Dehydrogenase, Chain A, domain 1"/>
    <property type="match status" value="1"/>
</dbReference>
<dbReference type="InterPro" id="IPR015590">
    <property type="entry name" value="Aldehyde_DH_dom"/>
</dbReference>
<keyword evidence="1" id="KW-0560">Oxidoreductase</keyword>
<feature type="domain" description="Aldehyde dehydrogenase" evidence="2">
    <location>
        <begin position="8"/>
        <end position="423"/>
    </location>
</feature>
<reference evidence="4" key="1">
    <citation type="journal article" date="2019" name="Int. J. Syst. Evol. Microbiol.">
        <title>The Global Catalogue of Microorganisms (GCM) 10K type strain sequencing project: providing services to taxonomists for standard genome sequencing and annotation.</title>
        <authorList>
            <consortium name="The Broad Institute Genomics Platform"/>
            <consortium name="The Broad Institute Genome Sequencing Center for Infectious Disease"/>
            <person name="Wu L."/>
            <person name="Ma J."/>
        </authorList>
    </citation>
    <scope>NUCLEOTIDE SEQUENCE [LARGE SCALE GENOMIC DNA]</scope>
    <source>
        <strain evidence="4">KCTC 23299</strain>
    </source>
</reference>
<dbReference type="PANTHER" id="PTHR43353">
    <property type="entry name" value="SUCCINATE-SEMIALDEHYDE DEHYDROGENASE, MITOCHONDRIAL"/>
    <property type="match status" value="1"/>
</dbReference>
<dbReference type="InterPro" id="IPR016163">
    <property type="entry name" value="Ald_DH_C"/>
</dbReference>
<evidence type="ECO:0000313" key="3">
    <source>
        <dbReference type="EMBL" id="MFD2921848.1"/>
    </source>
</evidence>
<organism evidence="3 4">
    <name type="scientific">Terrimonas rubra</name>
    <dbReference type="NCBI Taxonomy" id="1035890"/>
    <lineage>
        <taxon>Bacteria</taxon>
        <taxon>Pseudomonadati</taxon>
        <taxon>Bacteroidota</taxon>
        <taxon>Chitinophagia</taxon>
        <taxon>Chitinophagales</taxon>
        <taxon>Chitinophagaceae</taxon>
        <taxon>Terrimonas</taxon>
    </lineage>
</organism>
<sequence length="493" mass="52554">MSLNTTITEIDNLLEKAQEAFFIFKNFTVKQRAAFMHQVADAIEALDDELITTAQAETNLPVARLQGEKGRTVFQWRSYADALQSGVVLPVRIDTALPDRQPAPRPSIRKTYTPLGPVVVFCASNFPFAFSTAGGDTASAIAAGCPVIVKAHSAHPKTSGIMAAAINGVIQKAGLPEGLFGHVYSNSFENGTYLVSHPVVKAVGFTGSHGGGKALFDLANKRAEPIPVFAEMGSVNPVFLLAQKLNNAAEEVAKQYAASLTLGVGQFCTNPGIFVAPESPALATFINTLAQQISATPAAPMLHKGIAAAYHTNKTNVLQQPAVEVIAQATEGAEGFGNAAIAITTAADFIANKKLSQEVFGPFGLLVTYKTQEEAAAIAKALEGQLTISIWGETEELADNKTLINIVESKCGRLLFNNFPTGVEVCYAMTHSGPYPSCSDSRFTAVGPDAIKRFARPVSYQNWPDALLPDELKDENVLGVWRTVNGELSKENV</sequence>
<dbReference type="InterPro" id="IPR016162">
    <property type="entry name" value="Ald_DH_N"/>
</dbReference>
<dbReference type="InterPro" id="IPR044151">
    <property type="entry name" value="ALDH_KGSADH"/>
</dbReference>
<accession>A0ABW6ADP1</accession>
<dbReference type="InterPro" id="IPR050740">
    <property type="entry name" value="Aldehyde_DH_Superfamily"/>
</dbReference>
<dbReference type="Pfam" id="PF00171">
    <property type="entry name" value="Aldedh"/>
    <property type="match status" value="1"/>
</dbReference>
<dbReference type="InterPro" id="IPR016161">
    <property type="entry name" value="Ald_DH/histidinol_DH"/>
</dbReference>